<dbReference type="FunFam" id="1.20.1250.20:FF:000218">
    <property type="entry name" value="facilitated trehalose transporter Tret1"/>
    <property type="match status" value="1"/>
</dbReference>
<reference evidence="10" key="1">
    <citation type="submission" date="2025-08" db="UniProtKB">
        <authorList>
            <consortium name="RefSeq"/>
        </authorList>
    </citation>
    <scope>IDENTIFICATION</scope>
</reference>
<name>A0AAJ6ZAZ1_PAPXU</name>
<evidence type="ECO:0000256" key="4">
    <source>
        <dbReference type="ARBA" id="ARBA00022597"/>
    </source>
</evidence>
<gene>
    <name evidence="10" type="primary">LOC106118549</name>
</gene>
<feature type="transmembrane region" description="Helical" evidence="8">
    <location>
        <begin position="79"/>
        <end position="98"/>
    </location>
</feature>
<feature type="transmembrane region" description="Helical" evidence="8">
    <location>
        <begin position="354"/>
        <end position="378"/>
    </location>
</feature>
<evidence type="ECO:0000256" key="2">
    <source>
        <dbReference type="ARBA" id="ARBA00022448"/>
    </source>
</evidence>
<evidence type="ECO:0000256" key="7">
    <source>
        <dbReference type="ARBA" id="ARBA00023136"/>
    </source>
</evidence>
<accession>A0AAJ6ZAZ1</accession>
<dbReference type="InterPro" id="IPR020846">
    <property type="entry name" value="MFS_dom"/>
</dbReference>
<dbReference type="InterPro" id="IPR005828">
    <property type="entry name" value="MFS_sugar_transport-like"/>
</dbReference>
<comment type="subcellular location">
    <subcellularLocation>
        <location evidence="1">Cell membrane</location>
        <topology evidence="1">Multi-pass membrane protein</topology>
    </subcellularLocation>
</comment>
<evidence type="ECO:0000259" key="9">
    <source>
        <dbReference type="PROSITE" id="PS50850"/>
    </source>
</evidence>
<feature type="transmembrane region" description="Helical" evidence="8">
    <location>
        <begin position="104"/>
        <end position="126"/>
    </location>
</feature>
<evidence type="ECO:0000256" key="1">
    <source>
        <dbReference type="ARBA" id="ARBA00004651"/>
    </source>
</evidence>
<proteinExistence type="predicted"/>
<evidence type="ECO:0000256" key="6">
    <source>
        <dbReference type="ARBA" id="ARBA00022989"/>
    </source>
</evidence>
<feature type="transmembrane region" description="Helical" evidence="8">
    <location>
        <begin position="320"/>
        <end position="342"/>
    </location>
</feature>
<feature type="transmembrane region" description="Helical" evidence="8">
    <location>
        <begin position="164"/>
        <end position="183"/>
    </location>
</feature>
<evidence type="ECO:0000313" key="10">
    <source>
        <dbReference type="RefSeq" id="XP_013168669.1"/>
    </source>
</evidence>
<dbReference type="PANTHER" id="PTHR48021">
    <property type="match status" value="1"/>
</dbReference>
<feature type="transmembrane region" description="Helical" evidence="8">
    <location>
        <begin position="419"/>
        <end position="441"/>
    </location>
</feature>
<protein>
    <submittedName>
        <fullName evidence="10">Facilitated trehalose transporter Tret1-like</fullName>
    </submittedName>
</protein>
<sequence length="499" mass="55546">MLPVFKQTWAVSAVLLNMLAQGMLLSYTSSLLPALRAPDSDIKIDLNTASWLSSCVGIAGIPGFFISAFLMNWRGRKQAHAIVLIPGLIGWLVMYFANNVTTLALGRVLGGFTAGATVSLGAVVIGEYTSPNNRGTFLNLKTASVCLGGMVIHILGTFYHWRTVALMAMIPYSISLAIIFTWPESPAWLASKKKYESSEKAFYWLRGNSEESRKELYELIQAQREKPVTTKKMTIKDQLTKLLLKFTKRDFIKPLNIIIASGILIEACGRHIFPAYASQIISEVTGDKTQSFYYTLAIDIIITGSATFSSVLVKMYKRRTLLFTSGFTALFVLFSVCTYLYLESKDVISRGNSIIPIALFVIYFVSVNLGCTAIPLSLCGEVWPLEHRDAGVAISGLVLSLAVLIGLQVTPHLLESIKVYGMFALFGSVMGVTLVIFYFILPETKDRTLQEIEEYFIYGRYKDENKKEEAKMNMASEKLLKFSHTDKLKKNDSDVESKM</sequence>
<keyword evidence="5 8" id="KW-0812">Transmembrane</keyword>
<feature type="transmembrane region" description="Helical" evidence="8">
    <location>
        <begin position="50"/>
        <end position="72"/>
    </location>
</feature>
<dbReference type="GeneID" id="106118549"/>
<dbReference type="Pfam" id="PF00083">
    <property type="entry name" value="Sugar_tr"/>
    <property type="match status" value="1"/>
</dbReference>
<feature type="transmembrane region" description="Helical" evidence="8">
    <location>
        <begin position="255"/>
        <end position="273"/>
    </location>
</feature>
<dbReference type="AlphaFoldDB" id="A0AAJ6ZAZ1"/>
<dbReference type="PANTHER" id="PTHR48021:SF68">
    <property type="entry name" value="MAJOR FACILITATOR SUPERFAMILY (MFS) PROFILE DOMAIN-CONTAINING PROTEIN"/>
    <property type="match status" value="1"/>
</dbReference>
<keyword evidence="4" id="KW-0762">Sugar transport</keyword>
<feature type="transmembrane region" description="Helical" evidence="8">
    <location>
        <begin position="390"/>
        <end position="407"/>
    </location>
</feature>
<evidence type="ECO:0000256" key="5">
    <source>
        <dbReference type="ARBA" id="ARBA00022692"/>
    </source>
</evidence>
<feature type="transmembrane region" description="Helical" evidence="8">
    <location>
        <begin position="293"/>
        <end position="313"/>
    </location>
</feature>
<keyword evidence="3" id="KW-1003">Cell membrane</keyword>
<organism evidence="10">
    <name type="scientific">Papilio xuthus</name>
    <name type="common">Asian swallowtail butterfly</name>
    <dbReference type="NCBI Taxonomy" id="66420"/>
    <lineage>
        <taxon>Eukaryota</taxon>
        <taxon>Metazoa</taxon>
        <taxon>Ecdysozoa</taxon>
        <taxon>Arthropoda</taxon>
        <taxon>Hexapoda</taxon>
        <taxon>Insecta</taxon>
        <taxon>Pterygota</taxon>
        <taxon>Neoptera</taxon>
        <taxon>Endopterygota</taxon>
        <taxon>Lepidoptera</taxon>
        <taxon>Glossata</taxon>
        <taxon>Ditrysia</taxon>
        <taxon>Papilionoidea</taxon>
        <taxon>Papilionidae</taxon>
        <taxon>Papilioninae</taxon>
        <taxon>Papilio</taxon>
    </lineage>
</organism>
<dbReference type="SUPFAM" id="SSF103473">
    <property type="entry name" value="MFS general substrate transporter"/>
    <property type="match status" value="1"/>
</dbReference>
<keyword evidence="2" id="KW-0813">Transport</keyword>
<keyword evidence="6 8" id="KW-1133">Transmembrane helix</keyword>
<dbReference type="Proteomes" id="UP000694872">
    <property type="component" value="Unplaced"/>
</dbReference>
<dbReference type="GO" id="GO:0005886">
    <property type="term" value="C:plasma membrane"/>
    <property type="evidence" value="ECO:0007669"/>
    <property type="project" value="UniProtKB-SubCell"/>
</dbReference>
<dbReference type="GO" id="GO:0022857">
    <property type="term" value="F:transmembrane transporter activity"/>
    <property type="evidence" value="ECO:0007669"/>
    <property type="project" value="InterPro"/>
</dbReference>
<dbReference type="InterPro" id="IPR036259">
    <property type="entry name" value="MFS_trans_sf"/>
</dbReference>
<dbReference type="PROSITE" id="PS50850">
    <property type="entry name" value="MFS"/>
    <property type="match status" value="1"/>
</dbReference>
<evidence type="ECO:0000256" key="8">
    <source>
        <dbReference type="SAM" id="Phobius"/>
    </source>
</evidence>
<dbReference type="KEGG" id="pxu:106118549"/>
<feature type="transmembrane region" description="Helical" evidence="8">
    <location>
        <begin position="138"/>
        <end position="158"/>
    </location>
</feature>
<dbReference type="Gene3D" id="1.20.1250.20">
    <property type="entry name" value="MFS general substrate transporter like domains"/>
    <property type="match status" value="1"/>
</dbReference>
<feature type="domain" description="Major facilitator superfamily (MFS) profile" evidence="9">
    <location>
        <begin position="1"/>
        <end position="445"/>
    </location>
</feature>
<dbReference type="InterPro" id="IPR050549">
    <property type="entry name" value="MFS_Trehalose_Transporter"/>
</dbReference>
<evidence type="ECO:0000256" key="3">
    <source>
        <dbReference type="ARBA" id="ARBA00022475"/>
    </source>
</evidence>
<dbReference type="RefSeq" id="XP_013168669.1">
    <property type="nucleotide sequence ID" value="XM_013313215.1"/>
</dbReference>
<keyword evidence="7 8" id="KW-0472">Membrane</keyword>